<dbReference type="GO" id="GO:0005886">
    <property type="term" value="C:plasma membrane"/>
    <property type="evidence" value="ECO:0007669"/>
    <property type="project" value="TreeGrafter"/>
</dbReference>
<evidence type="ECO:0000256" key="1">
    <source>
        <dbReference type="ARBA" id="ARBA00001974"/>
    </source>
</evidence>
<dbReference type="Proteomes" id="UP000192601">
    <property type="component" value="Unassembled WGS sequence"/>
</dbReference>
<dbReference type="InterPro" id="IPR037069">
    <property type="entry name" value="AcylCoA_DH/ox_N_sf"/>
</dbReference>
<keyword evidence="5 6" id="KW-0560">Oxidoreductase</keyword>
<accession>A0A1X0KJY9</accession>
<evidence type="ECO:0000256" key="5">
    <source>
        <dbReference type="ARBA" id="ARBA00023002"/>
    </source>
</evidence>
<dbReference type="Gene3D" id="1.10.540.10">
    <property type="entry name" value="Acyl-CoA dehydrogenase/oxidase, N-terminal domain"/>
    <property type="match status" value="1"/>
</dbReference>
<keyword evidence="4 6" id="KW-0274">FAD</keyword>
<evidence type="ECO:0000259" key="9">
    <source>
        <dbReference type="Pfam" id="PF02771"/>
    </source>
</evidence>
<evidence type="ECO:0000256" key="6">
    <source>
        <dbReference type="RuleBase" id="RU362125"/>
    </source>
</evidence>
<dbReference type="GO" id="GO:0016627">
    <property type="term" value="F:oxidoreductase activity, acting on the CH-CH group of donors"/>
    <property type="evidence" value="ECO:0007669"/>
    <property type="project" value="InterPro"/>
</dbReference>
<feature type="domain" description="Acyl-CoA oxidase/dehydrogenase middle" evidence="8">
    <location>
        <begin position="122"/>
        <end position="207"/>
    </location>
</feature>
<name>A0A1X0KJY9_MYCSC</name>
<dbReference type="GO" id="GO:0050660">
    <property type="term" value="F:flavin adenine dinucleotide binding"/>
    <property type="evidence" value="ECO:0007669"/>
    <property type="project" value="InterPro"/>
</dbReference>
<dbReference type="SUPFAM" id="SSF47203">
    <property type="entry name" value="Acyl-CoA dehydrogenase C-terminal domain-like"/>
    <property type="match status" value="1"/>
</dbReference>
<feature type="domain" description="Acyl-CoA dehydrogenase/oxidase C-terminal" evidence="7">
    <location>
        <begin position="229"/>
        <end position="377"/>
    </location>
</feature>
<evidence type="ECO:0000256" key="2">
    <source>
        <dbReference type="ARBA" id="ARBA00009347"/>
    </source>
</evidence>
<dbReference type="PANTHER" id="PTHR43292">
    <property type="entry name" value="ACYL-COA DEHYDROGENASE"/>
    <property type="match status" value="1"/>
</dbReference>
<dbReference type="InterPro" id="IPR046373">
    <property type="entry name" value="Acyl-CoA_Oxase/DH_mid-dom_sf"/>
</dbReference>
<evidence type="ECO:0000313" key="10">
    <source>
        <dbReference type="EMBL" id="ORB75540.1"/>
    </source>
</evidence>
<organism evidence="10 11">
    <name type="scientific">Mycobacterium scrofulaceum</name>
    <dbReference type="NCBI Taxonomy" id="1783"/>
    <lineage>
        <taxon>Bacteria</taxon>
        <taxon>Bacillati</taxon>
        <taxon>Actinomycetota</taxon>
        <taxon>Actinomycetes</taxon>
        <taxon>Mycobacteriales</taxon>
        <taxon>Mycobacteriaceae</taxon>
        <taxon>Mycobacterium</taxon>
    </lineage>
</organism>
<dbReference type="STRING" id="1783.BST44_03275"/>
<evidence type="ECO:0000256" key="4">
    <source>
        <dbReference type="ARBA" id="ARBA00022827"/>
    </source>
</evidence>
<dbReference type="InterPro" id="IPR009075">
    <property type="entry name" value="AcylCo_DH/oxidase_C"/>
</dbReference>
<evidence type="ECO:0000259" key="7">
    <source>
        <dbReference type="Pfam" id="PF00441"/>
    </source>
</evidence>
<gene>
    <name evidence="10" type="ORF">BST44_03275</name>
</gene>
<comment type="cofactor">
    <cofactor evidence="1 6">
        <name>FAD</name>
        <dbReference type="ChEBI" id="CHEBI:57692"/>
    </cofactor>
</comment>
<dbReference type="Gene3D" id="2.40.110.10">
    <property type="entry name" value="Butyryl-CoA Dehydrogenase, subunit A, domain 2"/>
    <property type="match status" value="1"/>
</dbReference>
<dbReference type="PANTHER" id="PTHR43292:SF3">
    <property type="entry name" value="ACYL-COA DEHYDROGENASE FADE29"/>
    <property type="match status" value="1"/>
</dbReference>
<evidence type="ECO:0000256" key="3">
    <source>
        <dbReference type="ARBA" id="ARBA00022630"/>
    </source>
</evidence>
<dbReference type="OrthoDB" id="3452288at2"/>
<keyword evidence="11" id="KW-1185">Reference proteome</keyword>
<comment type="caution">
    <text evidence="10">The sequence shown here is derived from an EMBL/GenBank/DDBJ whole genome shotgun (WGS) entry which is preliminary data.</text>
</comment>
<dbReference type="RefSeq" id="WP_047323420.1">
    <property type="nucleotide sequence ID" value="NZ_MVIJ01000003.1"/>
</dbReference>
<dbReference type="Pfam" id="PF00441">
    <property type="entry name" value="Acyl-CoA_dh_1"/>
    <property type="match status" value="1"/>
</dbReference>
<dbReference type="InterPro" id="IPR009100">
    <property type="entry name" value="AcylCoA_DH/oxidase_NM_dom_sf"/>
</dbReference>
<proteinExistence type="inferred from homology"/>
<evidence type="ECO:0000259" key="8">
    <source>
        <dbReference type="Pfam" id="PF02770"/>
    </source>
</evidence>
<sequence>MDFSEPENWTRIRREAEAFVAEHVTREVIERERRTGDGVDRALTRKLGERGWIAAGWPIAEGGAGLDPFEVAALWNALRKGGVPTAGPGTTMLPANAIRATGSEELKARVLPGVAAGEVLICLGYTEPAGGSDVFACATRSQLDGDEWIVNGQKIFTTFAHLADYCFLLTRSQRGSVGPRGLTMLLVPLDTPGIEIQAVHTMGHERTNIVFYNDVRVADANRVGEAHEGFAVMRAALEAEQNVAPGSRTAWVADDALEFARTHRGPDGAQLINDVLVRERLARMAMEAQVADLLDLRVAFLDAEGEKPGPVSALFGPESYVRASAAAVDIAGAAGMIDWTDPECAVDGALDAHYRSAVASTIYGGSSEVLRSLIVENRLGFPRSRPRR</sequence>
<dbReference type="Gene3D" id="1.20.140.10">
    <property type="entry name" value="Butyryl-CoA Dehydrogenase, subunit A, domain 3"/>
    <property type="match status" value="1"/>
</dbReference>
<protein>
    <submittedName>
        <fullName evidence="10">Acyl-CoA dehydrogenase</fullName>
    </submittedName>
</protein>
<dbReference type="InterPro" id="IPR006091">
    <property type="entry name" value="Acyl-CoA_Oxase/DH_mid-dom"/>
</dbReference>
<dbReference type="Pfam" id="PF02771">
    <property type="entry name" value="Acyl-CoA_dh_N"/>
    <property type="match status" value="1"/>
</dbReference>
<evidence type="ECO:0000313" key="11">
    <source>
        <dbReference type="Proteomes" id="UP000192601"/>
    </source>
</evidence>
<dbReference type="AlphaFoldDB" id="A0A1X0KJY9"/>
<comment type="similarity">
    <text evidence="2 6">Belongs to the acyl-CoA dehydrogenase family.</text>
</comment>
<keyword evidence="3 6" id="KW-0285">Flavoprotein</keyword>
<dbReference type="SUPFAM" id="SSF56645">
    <property type="entry name" value="Acyl-CoA dehydrogenase NM domain-like"/>
    <property type="match status" value="1"/>
</dbReference>
<reference evidence="10 11" key="1">
    <citation type="submission" date="2017-02" db="EMBL/GenBank/DDBJ databases">
        <title>The new phylogeny of genus Mycobacterium.</title>
        <authorList>
            <person name="Tortoli E."/>
            <person name="Trovato A."/>
            <person name="Cirillo D.M."/>
        </authorList>
    </citation>
    <scope>NUCLEOTIDE SEQUENCE [LARGE SCALE GENOMIC DNA]</scope>
    <source>
        <strain evidence="10 11">DSM 43992</strain>
    </source>
</reference>
<dbReference type="InterPro" id="IPR013786">
    <property type="entry name" value="AcylCoA_DH/ox_N"/>
</dbReference>
<dbReference type="InterPro" id="IPR036250">
    <property type="entry name" value="AcylCo_DH-like_C"/>
</dbReference>
<dbReference type="EMBL" id="MVIJ01000003">
    <property type="protein sequence ID" value="ORB75540.1"/>
    <property type="molecule type" value="Genomic_DNA"/>
</dbReference>
<dbReference type="Pfam" id="PF02770">
    <property type="entry name" value="Acyl-CoA_dh_M"/>
    <property type="match status" value="1"/>
</dbReference>
<dbReference type="InterPro" id="IPR052161">
    <property type="entry name" value="Mycobact_Acyl-CoA_DH"/>
</dbReference>
<feature type="domain" description="Acyl-CoA dehydrogenase/oxidase N-terminal" evidence="9">
    <location>
        <begin position="11"/>
        <end position="118"/>
    </location>
</feature>